<evidence type="ECO:0000313" key="3">
    <source>
        <dbReference type="Proteomes" id="UP000008711"/>
    </source>
</evidence>
<reference evidence="2 3" key="2">
    <citation type="journal article" date="2008" name="Bioinformatics">
        <title>Assembly reconciliation.</title>
        <authorList>
            <person name="Zimin A.V."/>
            <person name="Smith D.R."/>
            <person name="Sutton G."/>
            <person name="Yorke J.A."/>
        </authorList>
    </citation>
    <scope>NUCLEOTIDE SEQUENCE [LARGE SCALE GENOMIC DNA]</scope>
    <source>
        <strain evidence="2 3">TSC#14021-0224.01</strain>
    </source>
</reference>
<keyword evidence="3" id="KW-1185">Reference proteome</keyword>
<organism evidence="2 3">
    <name type="scientific">Drosophila erecta</name>
    <name type="common">Fruit fly</name>
    <dbReference type="NCBI Taxonomy" id="7220"/>
    <lineage>
        <taxon>Eukaryota</taxon>
        <taxon>Metazoa</taxon>
        <taxon>Ecdysozoa</taxon>
        <taxon>Arthropoda</taxon>
        <taxon>Hexapoda</taxon>
        <taxon>Insecta</taxon>
        <taxon>Pterygota</taxon>
        <taxon>Neoptera</taxon>
        <taxon>Endopterygota</taxon>
        <taxon>Diptera</taxon>
        <taxon>Brachycera</taxon>
        <taxon>Muscomorpha</taxon>
        <taxon>Ephydroidea</taxon>
        <taxon>Drosophilidae</taxon>
        <taxon>Drosophila</taxon>
        <taxon>Sophophora</taxon>
    </lineage>
</organism>
<feature type="chain" id="PRO_5006264493" evidence="1">
    <location>
        <begin position="27"/>
        <end position="169"/>
    </location>
</feature>
<dbReference type="OrthoDB" id="7850297at2759"/>
<dbReference type="Proteomes" id="UP000008711">
    <property type="component" value="Unassembled WGS sequence"/>
</dbReference>
<dbReference type="AlphaFoldDB" id="A0A0Q5UH35"/>
<accession>A0A0Q5UH35</accession>
<dbReference type="KEGG" id="der:26527061"/>
<reference evidence="2 3" key="1">
    <citation type="journal article" date="2007" name="Nature">
        <title>Evolution of genes and genomes on the Drosophila phylogeny.</title>
        <authorList>
            <consortium name="Drosophila 12 Genomes Consortium"/>
            <person name="Clark A.G."/>
            <person name="Eisen M.B."/>
            <person name="Smith D.R."/>
            <person name="Bergman C.M."/>
            <person name="Oliver B."/>
            <person name="Markow T.A."/>
            <person name="Kaufman T.C."/>
            <person name="Kellis M."/>
            <person name="Gelbart W."/>
            <person name="Iyer V.N."/>
            <person name="Pollard D.A."/>
            <person name="Sackton T.B."/>
            <person name="Larracuente A.M."/>
            <person name="Singh N.D."/>
            <person name="Abad J.P."/>
            <person name="Abt D.N."/>
            <person name="Adryan B."/>
            <person name="Aguade M."/>
            <person name="Akashi H."/>
            <person name="Anderson W.W."/>
            <person name="Aquadro C.F."/>
            <person name="Ardell D.H."/>
            <person name="Arguello R."/>
            <person name="Artieri C.G."/>
            <person name="Barbash D.A."/>
            <person name="Barker D."/>
            <person name="Barsanti P."/>
            <person name="Batterham P."/>
            <person name="Batzoglou S."/>
            <person name="Begun D."/>
            <person name="Bhutkar A."/>
            <person name="Blanco E."/>
            <person name="Bosak S.A."/>
            <person name="Bradley R.K."/>
            <person name="Brand A.D."/>
            <person name="Brent M.R."/>
            <person name="Brooks A.N."/>
            <person name="Brown R.H."/>
            <person name="Butlin R.K."/>
            <person name="Caggese C."/>
            <person name="Calvi B.R."/>
            <person name="Bernardo de Carvalho A."/>
            <person name="Caspi A."/>
            <person name="Castrezana S."/>
            <person name="Celniker S.E."/>
            <person name="Chang J.L."/>
            <person name="Chapple C."/>
            <person name="Chatterji S."/>
            <person name="Chinwalla A."/>
            <person name="Civetta A."/>
            <person name="Clifton S.W."/>
            <person name="Comeron J.M."/>
            <person name="Costello J.C."/>
            <person name="Coyne J.A."/>
            <person name="Daub J."/>
            <person name="David R.G."/>
            <person name="Delcher A.L."/>
            <person name="Delehaunty K."/>
            <person name="Do C.B."/>
            <person name="Ebling H."/>
            <person name="Edwards K."/>
            <person name="Eickbush T."/>
            <person name="Evans J.D."/>
            <person name="Filipski A."/>
            <person name="Findeiss S."/>
            <person name="Freyhult E."/>
            <person name="Fulton L."/>
            <person name="Fulton R."/>
            <person name="Garcia A.C."/>
            <person name="Gardiner A."/>
            <person name="Garfield D.A."/>
            <person name="Garvin B.E."/>
            <person name="Gibson G."/>
            <person name="Gilbert D."/>
            <person name="Gnerre S."/>
            <person name="Godfrey J."/>
            <person name="Good R."/>
            <person name="Gotea V."/>
            <person name="Gravely B."/>
            <person name="Greenberg A.J."/>
            <person name="Griffiths-Jones S."/>
            <person name="Gross S."/>
            <person name="Guigo R."/>
            <person name="Gustafson E.A."/>
            <person name="Haerty W."/>
            <person name="Hahn M.W."/>
            <person name="Halligan D.L."/>
            <person name="Halpern A.L."/>
            <person name="Halter G.M."/>
            <person name="Han M.V."/>
            <person name="Heger A."/>
            <person name="Hillier L."/>
            <person name="Hinrichs A.S."/>
            <person name="Holmes I."/>
            <person name="Hoskins R.A."/>
            <person name="Hubisz M.J."/>
            <person name="Hultmark D."/>
            <person name="Huntley M.A."/>
            <person name="Jaffe D.B."/>
            <person name="Jagadeeshan S."/>
            <person name="Jeck W.R."/>
            <person name="Johnson J."/>
            <person name="Jones C.D."/>
            <person name="Jordan W.C."/>
            <person name="Karpen G.H."/>
            <person name="Kataoka E."/>
            <person name="Keightley P.D."/>
            <person name="Kheradpour P."/>
            <person name="Kirkness E.F."/>
            <person name="Koerich L.B."/>
            <person name="Kristiansen K."/>
            <person name="Kudrna D."/>
            <person name="Kulathinal R.J."/>
            <person name="Kumar S."/>
            <person name="Kwok R."/>
            <person name="Lander E."/>
            <person name="Langley C.H."/>
            <person name="Lapoint R."/>
            <person name="Lazzaro B.P."/>
            <person name="Lee S.J."/>
            <person name="Levesque L."/>
            <person name="Li R."/>
            <person name="Lin C.F."/>
            <person name="Lin M.F."/>
            <person name="Lindblad-Toh K."/>
            <person name="Llopart A."/>
            <person name="Long M."/>
            <person name="Low L."/>
            <person name="Lozovsky E."/>
            <person name="Lu J."/>
            <person name="Luo M."/>
            <person name="Machado C.A."/>
            <person name="Makalowski W."/>
            <person name="Marzo M."/>
            <person name="Matsuda M."/>
            <person name="Matzkin L."/>
            <person name="McAllister B."/>
            <person name="McBride C.S."/>
            <person name="McKernan B."/>
            <person name="McKernan K."/>
            <person name="Mendez-Lago M."/>
            <person name="Minx P."/>
            <person name="Mollenhauer M.U."/>
            <person name="Montooth K."/>
            <person name="Mount S.M."/>
            <person name="Mu X."/>
            <person name="Myers E."/>
            <person name="Negre B."/>
            <person name="Newfeld S."/>
            <person name="Nielsen R."/>
            <person name="Noor M.A."/>
            <person name="O'Grady P."/>
            <person name="Pachter L."/>
            <person name="Papaceit M."/>
            <person name="Parisi M.J."/>
            <person name="Parisi M."/>
            <person name="Parts L."/>
            <person name="Pedersen J.S."/>
            <person name="Pesole G."/>
            <person name="Phillippy A.M."/>
            <person name="Ponting C.P."/>
            <person name="Pop M."/>
            <person name="Porcelli D."/>
            <person name="Powell J.R."/>
            <person name="Prohaska S."/>
            <person name="Pruitt K."/>
            <person name="Puig M."/>
            <person name="Quesneville H."/>
            <person name="Ram K.R."/>
            <person name="Rand D."/>
            <person name="Rasmussen M.D."/>
            <person name="Reed L.K."/>
            <person name="Reenan R."/>
            <person name="Reily A."/>
            <person name="Remington K.A."/>
            <person name="Rieger T.T."/>
            <person name="Ritchie M.G."/>
            <person name="Robin C."/>
            <person name="Rogers Y.H."/>
            <person name="Rohde C."/>
            <person name="Rozas J."/>
            <person name="Rubenfield M.J."/>
            <person name="Ruiz A."/>
            <person name="Russo S."/>
            <person name="Salzberg S.L."/>
            <person name="Sanchez-Gracia A."/>
            <person name="Saranga D.J."/>
            <person name="Sato H."/>
            <person name="Schaeffer S.W."/>
            <person name="Schatz M.C."/>
            <person name="Schlenke T."/>
            <person name="Schwartz R."/>
            <person name="Segarra C."/>
            <person name="Singh R.S."/>
            <person name="Sirot L."/>
            <person name="Sirota M."/>
            <person name="Sisneros N.B."/>
            <person name="Smith C.D."/>
            <person name="Smith T.F."/>
            <person name="Spieth J."/>
            <person name="Stage D.E."/>
            <person name="Stark A."/>
            <person name="Stephan W."/>
            <person name="Strausberg R.L."/>
            <person name="Strempel S."/>
            <person name="Sturgill D."/>
            <person name="Sutton G."/>
            <person name="Sutton G.G."/>
            <person name="Tao W."/>
            <person name="Teichmann S."/>
            <person name="Tobari Y.N."/>
            <person name="Tomimura Y."/>
            <person name="Tsolas J.M."/>
            <person name="Valente V.L."/>
            <person name="Venter E."/>
            <person name="Venter J.C."/>
            <person name="Vicario S."/>
            <person name="Vieira F.G."/>
            <person name="Vilella A.J."/>
            <person name="Villasante A."/>
            <person name="Walenz B."/>
            <person name="Wang J."/>
            <person name="Wasserman M."/>
            <person name="Watts T."/>
            <person name="Wilson D."/>
            <person name="Wilson R.K."/>
            <person name="Wing R.A."/>
            <person name="Wolfner M.F."/>
            <person name="Wong A."/>
            <person name="Wong G.K."/>
            <person name="Wu C.I."/>
            <person name="Wu G."/>
            <person name="Yamamoto D."/>
            <person name="Yang H.P."/>
            <person name="Yang S.P."/>
            <person name="Yorke J.A."/>
            <person name="Yoshida K."/>
            <person name="Zdobnov E."/>
            <person name="Zhang P."/>
            <person name="Zhang Y."/>
            <person name="Zimin A.V."/>
            <person name="Baldwin J."/>
            <person name="Abdouelleil A."/>
            <person name="Abdulkadir J."/>
            <person name="Abebe A."/>
            <person name="Abera B."/>
            <person name="Abreu J."/>
            <person name="Acer S.C."/>
            <person name="Aftuck L."/>
            <person name="Alexander A."/>
            <person name="An P."/>
            <person name="Anderson E."/>
            <person name="Anderson S."/>
            <person name="Arachi H."/>
            <person name="Azer M."/>
            <person name="Bachantsang P."/>
            <person name="Barry A."/>
            <person name="Bayul T."/>
            <person name="Berlin A."/>
            <person name="Bessette D."/>
            <person name="Bloom T."/>
            <person name="Blye J."/>
            <person name="Boguslavskiy L."/>
            <person name="Bonnet C."/>
            <person name="Boukhgalter B."/>
            <person name="Bourzgui I."/>
            <person name="Brown A."/>
            <person name="Cahill P."/>
            <person name="Channer S."/>
            <person name="Cheshatsang Y."/>
            <person name="Chuda L."/>
            <person name="Citroen M."/>
            <person name="Collymore A."/>
            <person name="Cooke P."/>
            <person name="Costello M."/>
            <person name="D'Aco K."/>
            <person name="Daza R."/>
            <person name="De Haan G."/>
            <person name="DeGray S."/>
            <person name="DeMaso C."/>
            <person name="Dhargay N."/>
            <person name="Dooley K."/>
            <person name="Dooley E."/>
            <person name="Doricent M."/>
            <person name="Dorje P."/>
            <person name="Dorjee K."/>
            <person name="Dupes A."/>
            <person name="Elong R."/>
            <person name="Falk J."/>
            <person name="Farina A."/>
            <person name="Faro S."/>
            <person name="Ferguson D."/>
            <person name="Fisher S."/>
            <person name="Foley C.D."/>
            <person name="Franke A."/>
            <person name="Friedrich D."/>
            <person name="Gadbois L."/>
            <person name="Gearin G."/>
            <person name="Gearin C.R."/>
            <person name="Giannoukos G."/>
            <person name="Goode T."/>
            <person name="Graham J."/>
            <person name="Grandbois E."/>
            <person name="Grewal S."/>
            <person name="Gyaltsen K."/>
            <person name="Hafez N."/>
            <person name="Hagos B."/>
            <person name="Hall J."/>
            <person name="Henson C."/>
            <person name="Hollinger A."/>
            <person name="Honan T."/>
            <person name="Huard M.D."/>
            <person name="Hughes L."/>
            <person name="Hurhula B."/>
            <person name="Husby M.E."/>
            <person name="Kamat A."/>
            <person name="Kanga B."/>
            <person name="Kashin S."/>
            <person name="Khazanovich D."/>
            <person name="Kisner P."/>
            <person name="Lance K."/>
            <person name="Lara M."/>
            <person name="Lee W."/>
            <person name="Lennon N."/>
            <person name="Letendre F."/>
            <person name="LeVine R."/>
            <person name="Lipovsky A."/>
            <person name="Liu X."/>
            <person name="Liu J."/>
            <person name="Liu S."/>
            <person name="Lokyitsang T."/>
            <person name="Lokyitsang Y."/>
            <person name="Lubonja R."/>
            <person name="Lui A."/>
            <person name="MacDonald P."/>
            <person name="Magnisalis V."/>
            <person name="Maru K."/>
            <person name="Matthews C."/>
            <person name="McCusker W."/>
            <person name="McDonough S."/>
            <person name="Mehta T."/>
            <person name="Meldrim J."/>
            <person name="Meneus L."/>
            <person name="Mihai O."/>
            <person name="Mihalev A."/>
            <person name="Mihova T."/>
            <person name="Mittelman R."/>
            <person name="Mlenga V."/>
            <person name="Montmayeur A."/>
            <person name="Mulrain L."/>
            <person name="Navidi A."/>
            <person name="Naylor J."/>
            <person name="Negash T."/>
            <person name="Nguyen T."/>
            <person name="Nguyen N."/>
            <person name="Nicol R."/>
            <person name="Norbu C."/>
            <person name="Norbu N."/>
            <person name="Novod N."/>
            <person name="O'Neill B."/>
            <person name="Osman S."/>
            <person name="Markiewicz E."/>
            <person name="Oyono O.L."/>
            <person name="Patti C."/>
            <person name="Phunkhang P."/>
            <person name="Pierre F."/>
            <person name="Priest M."/>
            <person name="Raghuraman S."/>
            <person name="Rege F."/>
            <person name="Reyes R."/>
            <person name="Rise C."/>
            <person name="Rogov P."/>
            <person name="Ross K."/>
            <person name="Ryan E."/>
            <person name="Settipalli S."/>
            <person name="Shea T."/>
            <person name="Sherpa N."/>
            <person name="Shi L."/>
            <person name="Shih D."/>
            <person name="Sparrow T."/>
            <person name="Spaulding J."/>
            <person name="Stalker J."/>
            <person name="Stange-Thomann N."/>
            <person name="Stavropoulos S."/>
            <person name="Stone C."/>
            <person name="Strader C."/>
            <person name="Tesfaye S."/>
            <person name="Thomson T."/>
            <person name="Thoulutsang Y."/>
            <person name="Thoulutsang D."/>
            <person name="Topham K."/>
            <person name="Topping I."/>
            <person name="Tsamla T."/>
            <person name="Vassiliev H."/>
            <person name="Vo A."/>
            <person name="Wangchuk T."/>
            <person name="Wangdi T."/>
            <person name="Weiand M."/>
            <person name="Wilkinson J."/>
            <person name="Wilson A."/>
            <person name="Yadav S."/>
            <person name="Young G."/>
            <person name="Yu Q."/>
            <person name="Zembek L."/>
            <person name="Zhong D."/>
            <person name="Zimmer A."/>
            <person name="Zwirko Z."/>
            <person name="Jaffe D.B."/>
            <person name="Alvarez P."/>
            <person name="Brockman W."/>
            <person name="Butler J."/>
            <person name="Chin C."/>
            <person name="Gnerre S."/>
            <person name="Grabherr M."/>
            <person name="Kleber M."/>
            <person name="Mauceli E."/>
            <person name="MacCallum I."/>
        </authorList>
    </citation>
    <scope>NUCLEOTIDE SEQUENCE [LARGE SCALE GENOMIC DNA]</scope>
    <source>
        <strain evidence="2 3">TSC#14021-0224.01</strain>
    </source>
</reference>
<evidence type="ECO:0000256" key="1">
    <source>
        <dbReference type="SAM" id="SignalP"/>
    </source>
</evidence>
<dbReference type="eggNOG" id="ENOG502TCP5">
    <property type="taxonomic scope" value="Eukaryota"/>
</dbReference>
<evidence type="ECO:0000313" key="2">
    <source>
        <dbReference type="EMBL" id="KQS43010.1"/>
    </source>
</evidence>
<keyword evidence="1" id="KW-0732">Signal</keyword>
<proteinExistence type="predicted"/>
<protein>
    <submittedName>
        <fullName evidence="2">Uncharacterized protein</fullName>
    </submittedName>
</protein>
<dbReference type="EMBL" id="CH954178">
    <property type="protein sequence ID" value="KQS43010.1"/>
    <property type="molecule type" value="Genomic_DNA"/>
</dbReference>
<sequence>MEATYQLLVILAIVFGHLQFQSMVLAGPGFRSPNAKIFTPARTYGGGFNHSTVNSFKNTNWTAPAVHQPVLQAPGFTIPAQNRSWAHTHQGTHGAFPGSVPAQAAGLSSGWASSNNHQPGGVTGFFQPNPSQGNVGVPAFVFAKNNGTFYSKNSTKVYGRTNPYGNLSI</sequence>
<feature type="signal peptide" evidence="1">
    <location>
        <begin position="1"/>
        <end position="26"/>
    </location>
</feature>
<gene>
    <name evidence="2" type="primary">Dere\GG27237</name>
    <name evidence="2" type="synonym">GG27237</name>
    <name evidence="2" type="ORF">Dere_GG27237</name>
</gene>
<name>A0A0Q5UH35_DROER</name>